<dbReference type="Pfam" id="PF13290">
    <property type="entry name" value="CHB_HEX_C_1"/>
    <property type="match status" value="2"/>
</dbReference>
<comment type="caution">
    <text evidence="3">The sequence shown here is derived from an EMBL/GenBank/DDBJ whole genome shotgun (WGS) entry which is preliminary data.</text>
</comment>
<evidence type="ECO:0000313" key="4">
    <source>
        <dbReference type="Proteomes" id="UP001193734"/>
    </source>
</evidence>
<feature type="domain" description="GH29D-like beta-sandwich" evidence="2">
    <location>
        <begin position="466"/>
        <end position="522"/>
    </location>
</feature>
<gene>
    <name evidence="3" type="ORF">HPS55_09120</name>
</gene>
<feature type="domain" description="GH29D-like beta-sandwich" evidence="2">
    <location>
        <begin position="547"/>
        <end position="602"/>
    </location>
</feature>
<proteinExistence type="predicted"/>
<dbReference type="RefSeq" id="WP_172177866.1">
    <property type="nucleotide sequence ID" value="NZ_CASGIA010000016.1"/>
</dbReference>
<dbReference type="EMBL" id="JABKKE010000014">
    <property type="protein sequence ID" value="NPE14481.1"/>
    <property type="molecule type" value="Genomic_DNA"/>
</dbReference>
<accession>A0ABX2AWL4</accession>
<organism evidence="3 4">
    <name type="scientific">Xylanibacter rodentium</name>
    <dbReference type="NCBI Taxonomy" id="2736289"/>
    <lineage>
        <taxon>Bacteria</taxon>
        <taxon>Pseudomonadati</taxon>
        <taxon>Bacteroidota</taxon>
        <taxon>Bacteroidia</taxon>
        <taxon>Bacteroidales</taxon>
        <taxon>Prevotellaceae</taxon>
        <taxon>Xylanibacter</taxon>
    </lineage>
</organism>
<name>A0ABX2AWL4_9BACT</name>
<dbReference type="GeneID" id="82157924"/>
<evidence type="ECO:0000256" key="1">
    <source>
        <dbReference type="SAM" id="SignalP"/>
    </source>
</evidence>
<reference evidence="3 4" key="1">
    <citation type="submission" date="2020-05" db="EMBL/GenBank/DDBJ databases">
        <title>Distinct polysaccharide utilization as determinants for interspecies competition between intestinal Prevotella spp.</title>
        <authorList>
            <person name="Galvez E.J.C."/>
            <person name="Iljazovic A."/>
            <person name="Strowig T."/>
        </authorList>
    </citation>
    <scope>NUCLEOTIDE SEQUENCE [LARGE SCALE GENOMIC DNA]</scope>
    <source>
        <strain evidence="3 4">PROD</strain>
    </source>
</reference>
<sequence length="906" mass="98558">MKKILTLIGGALLAMQSLTATAENRKWDFRNWSPATVANLKAGADWSDIEKATDIDKGPTDLSRDNCFWEVTASGTAEGTTLTANGEVIAELNGLLYTNTTSRSLAIAVNYGDVSSLSGSGFGPYQGASYLWLGSKTKNYFIIPGVKAGAKIKMGVESHNTTKARGVNLYVGHGTSGTKLKSPAGEDVSVPKTYTEQEWEVPVDLKDAPNADGTYDIQIQNTDGCHLYYIEVVEDMPELENARLAYIYSSAMGNASEEPYYDVLMNNENFKNVTIEVIDATQAIDALALRQYNVVVVSPMLSGSEVGLEAVKSSIAYVPMLNLNPNLYKAWELGDVISTATNIINIPEVFREHDLFKPSSSSDNYIDENGNLVFFEDGGVTGVTIPEGTYFADDRVLATAGDAVISHIHNPSRNAYMLLSYGAENTSFAGSFVDLMGNAVKILNSSKQDVTLAATPVFTYSFKNLSTDVSISCSTKGAEIYYTTDGSEPTSASTLYTEPFNISSENTVVKAIAYANGYDASLVGDSVVAIYTTTASPIFSVEQQEGKTVVTLSTTEEDAIIYYNIAGSNKANESTIYTEPIEIKNYTTLTAFTGELGDKKQSECITKDIFVQGKEIRIDVVSHFDANRADWSNGESKTFYYTEGKKNGYPFYNTHEETGKASDGVTDSTYIVVDGPANKLTLWNPGKGWEFKSYGQGALWENNGPVADVDNSNDAKRYRGETALDFGASSYNIQFGNPYKSDGVHGDPYSCSIESTEAFQGPFDVVTFVGNGSSNNLPRADIYVSTDTTDVNNWTKVDSVTFSKNYRYIKKSVIGYEGTEKVFVKLQADFSSVMVFDIIIMNNGEKSQGVNGIEEITDSKEACGEIVRTEIYSINGVKTSRAAKGINIVKEVYANGTVKTRKVMVK</sequence>
<dbReference type="Proteomes" id="UP001193734">
    <property type="component" value="Unassembled WGS sequence"/>
</dbReference>
<feature type="chain" id="PRO_5046089893" evidence="1">
    <location>
        <begin position="23"/>
        <end position="906"/>
    </location>
</feature>
<evidence type="ECO:0000313" key="3">
    <source>
        <dbReference type="EMBL" id="NPE14481.1"/>
    </source>
</evidence>
<feature type="signal peptide" evidence="1">
    <location>
        <begin position="1"/>
        <end position="22"/>
    </location>
</feature>
<dbReference type="InterPro" id="IPR059177">
    <property type="entry name" value="GH29D-like_dom"/>
</dbReference>
<evidence type="ECO:0000259" key="2">
    <source>
        <dbReference type="Pfam" id="PF13290"/>
    </source>
</evidence>
<keyword evidence="4" id="KW-1185">Reference proteome</keyword>
<keyword evidence="1" id="KW-0732">Signal</keyword>
<protein>
    <submittedName>
        <fullName evidence="3">Chitobiase/beta-hexosaminidase C-terminal domain-containing protein</fullName>
    </submittedName>
</protein>